<gene>
    <name evidence="1" type="ORF">C7B09_21625</name>
</gene>
<name>A0ABX5HC39_ESCAL</name>
<evidence type="ECO:0008006" key="3">
    <source>
        <dbReference type="Google" id="ProtNLM"/>
    </source>
</evidence>
<protein>
    <recommendedName>
        <fullName evidence="3">Transposase</fullName>
    </recommendedName>
</protein>
<dbReference type="Proteomes" id="UP000240382">
    <property type="component" value="Unassembled WGS sequence"/>
</dbReference>
<organism evidence="1 2">
    <name type="scientific">Escherichia albertii</name>
    <dbReference type="NCBI Taxonomy" id="208962"/>
    <lineage>
        <taxon>Bacteria</taxon>
        <taxon>Pseudomonadati</taxon>
        <taxon>Pseudomonadota</taxon>
        <taxon>Gammaproteobacteria</taxon>
        <taxon>Enterobacterales</taxon>
        <taxon>Enterobacteriaceae</taxon>
        <taxon>Escherichia</taxon>
    </lineage>
</organism>
<evidence type="ECO:0000313" key="2">
    <source>
        <dbReference type="Proteomes" id="UP000240382"/>
    </source>
</evidence>
<accession>A0ABX5HC39</accession>
<reference evidence="1 2" key="1">
    <citation type="submission" date="2018-03" db="EMBL/GenBank/DDBJ databases">
        <title>Whole Genome Sequencing of Escherichia coli isolates from wildlife.</title>
        <authorList>
            <person name="Whitehouse C.A."/>
            <person name="Lacher D.W."/>
            <person name="Mammel M.K."/>
            <person name="Barnaba T."/>
            <person name="Lorch J.M."/>
        </authorList>
    </citation>
    <scope>NUCLEOTIDE SEQUENCE [LARGE SCALE GENOMIC DNA]</scope>
    <source>
        <strain evidence="1 2">20507-2</strain>
    </source>
</reference>
<dbReference type="RefSeq" id="WP_072244703.1">
    <property type="nucleotide sequence ID" value="NZ_BBVW01000011.1"/>
</dbReference>
<keyword evidence="2" id="KW-1185">Reference proteome</keyword>
<dbReference type="EMBL" id="PYQT01000035">
    <property type="protein sequence ID" value="PSY39140.1"/>
    <property type="molecule type" value="Genomic_DNA"/>
</dbReference>
<proteinExistence type="predicted"/>
<evidence type="ECO:0000313" key="1">
    <source>
        <dbReference type="EMBL" id="PSY39140.1"/>
    </source>
</evidence>
<comment type="caution">
    <text evidence="1">The sequence shown here is derived from an EMBL/GenBank/DDBJ whole genome shotgun (WGS) entry which is preliminary data.</text>
</comment>
<sequence>MIDLQQRYEVIRLVCENLRLQPSNPKRIKNQRQVITSHKPKIRRIPSWCIDRLPADAQILGGDEVYTYVRH</sequence>